<protein>
    <submittedName>
        <fullName evidence="1">Uncharacterized protein</fullName>
    </submittedName>
</protein>
<dbReference type="AlphaFoldDB" id="A0A2T1BY51"/>
<name>A0A2T1BY51_9CYAN</name>
<organism evidence="1 2">
    <name type="scientific">Merismopedia glauca CCAP 1448/3</name>
    <dbReference type="NCBI Taxonomy" id="1296344"/>
    <lineage>
        <taxon>Bacteria</taxon>
        <taxon>Bacillati</taxon>
        <taxon>Cyanobacteriota</taxon>
        <taxon>Cyanophyceae</taxon>
        <taxon>Synechococcales</taxon>
        <taxon>Merismopediaceae</taxon>
        <taxon>Merismopedia</taxon>
    </lineage>
</organism>
<dbReference type="EMBL" id="PVWJ01000156">
    <property type="protein sequence ID" value="PSB00828.1"/>
    <property type="molecule type" value="Genomic_DNA"/>
</dbReference>
<dbReference type="Proteomes" id="UP000238762">
    <property type="component" value="Unassembled WGS sequence"/>
</dbReference>
<sequence length="91" mass="10458">MLQLPFDGKKRLQQQQEILNHQLEKLHQTIQDNEQVRLDASDELIISPLRAEDLPISAQILQELIGKRLPPIDLSDLLMEIDKLTGFGKFS</sequence>
<comment type="caution">
    <text evidence="1">The sequence shown here is derived from an EMBL/GenBank/DDBJ whole genome shotgun (WGS) entry which is preliminary data.</text>
</comment>
<reference evidence="1 2" key="2">
    <citation type="submission" date="2018-03" db="EMBL/GenBank/DDBJ databases">
        <title>The ancient ancestry and fast evolution of plastids.</title>
        <authorList>
            <person name="Moore K.R."/>
            <person name="Magnabosco C."/>
            <person name="Momper L."/>
            <person name="Gold D.A."/>
            <person name="Bosak T."/>
            <person name="Fournier G.P."/>
        </authorList>
    </citation>
    <scope>NUCLEOTIDE SEQUENCE [LARGE SCALE GENOMIC DNA]</scope>
    <source>
        <strain evidence="1 2">CCAP 1448/3</strain>
    </source>
</reference>
<keyword evidence="2" id="KW-1185">Reference proteome</keyword>
<proteinExistence type="predicted"/>
<gene>
    <name evidence="1" type="ORF">C7B64_21530</name>
</gene>
<evidence type="ECO:0000313" key="1">
    <source>
        <dbReference type="EMBL" id="PSB00828.1"/>
    </source>
</evidence>
<reference evidence="1 2" key="1">
    <citation type="submission" date="2018-02" db="EMBL/GenBank/DDBJ databases">
        <authorList>
            <person name="Cohen D.B."/>
            <person name="Kent A.D."/>
        </authorList>
    </citation>
    <scope>NUCLEOTIDE SEQUENCE [LARGE SCALE GENOMIC DNA]</scope>
    <source>
        <strain evidence="1 2">CCAP 1448/3</strain>
    </source>
</reference>
<accession>A0A2T1BY51</accession>
<evidence type="ECO:0000313" key="2">
    <source>
        <dbReference type="Proteomes" id="UP000238762"/>
    </source>
</evidence>